<proteinExistence type="predicted"/>
<dbReference type="EMBL" id="CP009268">
    <property type="protein sequence ID" value="AJA53127.1"/>
    <property type="molecule type" value="Genomic_DNA"/>
</dbReference>
<protein>
    <submittedName>
        <fullName evidence="1">Uncharacterized protein</fullName>
    </submittedName>
</protein>
<gene>
    <name evidence="1" type="ORF">CLPA_c30730</name>
    <name evidence="2" type="ORF">CP6013_00112</name>
</gene>
<reference evidence="2" key="2">
    <citation type="submission" date="2015-10" db="EMBL/GenBank/DDBJ databases">
        <title>Improved Draft Genome Sequence of Clostridium pasteurianum Strain ATCC 6013 (DSM 525) Using a Hybrid Next-Generation Sequencing Approach.</title>
        <authorList>
            <person name="Pyne M.E."/>
            <person name="Utturkar S.M."/>
            <person name="Brown S.D."/>
            <person name="Moo-Young M."/>
            <person name="Chung D.A."/>
            <person name="Chou P.C."/>
        </authorList>
    </citation>
    <scope>NUCLEOTIDE SEQUENCE</scope>
    <source>
        <strain evidence="2">ATCC 6013</strain>
    </source>
</reference>
<evidence type="ECO:0000313" key="3">
    <source>
        <dbReference type="Proteomes" id="UP000028042"/>
    </source>
</evidence>
<dbReference type="RefSeq" id="WP_080751526.1">
    <property type="nucleotide sequence ID" value="NZ_ANZB01000007.1"/>
</dbReference>
<evidence type="ECO:0000313" key="1">
    <source>
        <dbReference type="EMBL" id="AJA53127.1"/>
    </source>
</evidence>
<organism evidence="1 4">
    <name type="scientific">Clostridium pasteurianum DSM 525 = ATCC 6013</name>
    <dbReference type="NCBI Taxonomy" id="1262449"/>
    <lineage>
        <taxon>Bacteria</taxon>
        <taxon>Bacillati</taxon>
        <taxon>Bacillota</taxon>
        <taxon>Clostridia</taxon>
        <taxon>Eubacteriales</taxon>
        <taxon>Clostridiaceae</taxon>
        <taxon>Clostridium</taxon>
    </lineage>
</organism>
<reference evidence="1 4" key="1">
    <citation type="journal article" date="2015" name="Genome Announc.">
        <title>Complete Genome Sequence of the Nitrogen-Fixing and Solvent-Producing Clostridium pasteurianum DSM 525.</title>
        <authorList>
            <person name="Poehlein A."/>
            <person name="Grosse-Honebrink A."/>
            <person name="Zhang Y."/>
            <person name="Minton N.P."/>
            <person name="Daniel R."/>
        </authorList>
    </citation>
    <scope>NUCLEOTIDE SEQUENCE [LARGE SCALE GENOMIC DNA]</scope>
    <source>
        <strain evidence="1">DSM 525</strain>
        <strain evidence="4">DSM 525 / ATCC 6013</strain>
    </source>
</reference>
<reference evidence="2 3" key="3">
    <citation type="journal article" name="Genome Announc.">
        <title>Improved Draft Genome Sequence of Clostridium pasteurianum Strain ATCC 6013 (DSM 525) Using a Hybrid Next-Generation Sequencing Approach.</title>
        <authorList>
            <person name="Pyne M.E."/>
            <person name="Utturkar S."/>
            <person name="Brown S.D."/>
            <person name="Moo-Young M."/>
            <person name="Chung D.A."/>
            <person name="Chou C.P."/>
        </authorList>
    </citation>
    <scope>NUCLEOTIDE SEQUENCE [LARGE SCALE GENOMIC DNA]</scope>
    <source>
        <strain evidence="2 3">ATCC 6013</strain>
    </source>
</reference>
<dbReference type="KEGG" id="cpat:CLPA_c30730"/>
<sequence length="114" mass="13740">MSRNNDRDYIFLTWKDYKTRQRFVIGELSKNGKYQFEYKIDDVNRAIKNGFEPLIAFPNINEIYESYDVFPAFPSRLPDKRRKDIKEILAKYKLEKYDAFELLKKVEVNCQLIA</sequence>
<evidence type="ECO:0000313" key="4">
    <source>
        <dbReference type="Proteomes" id="UP000030905"/>
    </source>
</evidence>
<dbReference type="PATRIC" id="fig|1262449.7.peg.3103"/>
<dbReference type="eggNOG" id="ENOG50325ZF">
    <property type="taxonomic scope" value="Bacteria"/>
</dbReference>
<name>A0A0H3J6Q8_CLOPA</name>
<dbReference type="AlphaFoldDB" id="A0A0H3J6Q8"/>
<dbReference type="EMBL" id="JPGY02000001">
    <property type="protein sequence ID" value="KRU10865.1"/>
    <property type="molecule type" value="Genomic_DNA"/>
</dbReference>
<evidence type="ECO:0000313" key="2">
    <source>
        <dbReference type="EMBL" id="KRU10865.1"/>
    </source>
</evidence>
<dbReference type="KEGG" id="cpae:CPAST_c30730"/>
<dbReference type="GeneID" id="93076183"/>
<dbReference type="Proteomes" id="UP000030905">
    <property type="component" value="Chromosome"/>
</dbReference>
<keyword evidence="4" id="KW-1185">Reference proteome</keyword>
<dbReference type="Proteomes" id="UP000028042">
    <property type="component" value="Unassembled WGS sequence"/>
</dbReference>
<accession>A0A0H3J6Q8</accession>